<dbReference type="EMBL" id="JAMYJR010000001">
    <property type="protein sequence ID" value="MCO8269165.1"/>
    <property type="molecule type" value="Genomic_DNA"/>
</dbReference>
<proteinExistence type="predicted"/>
<reference evidence="7 8" key="1">
    <citation type="submission" date="2022-06" db="EMBL/GenBank/DDBJ databases">
        <title>New Species of the Genus Actinoplanes, ActinopZanes ferrugineus.</title>
        <authorList>
            <person name="Ding P."/>
        </authorList>
    </citation>
    <scope>NUCLEOTIDE SEQUENCE [LARGE SCALE GENOMIC DNA]</scope>
    <source>
        <strain evidence="7 8">TRM88003</strain>
    </source>
</reference>
<dbReference type="PROSITE" id="PS51186">
    <property type="entry name" value="GNAT"/>
    <property type="match status" value="1"/>
</dbReference>
<evidence type="ECO:0000256" key="1">
    <source>
        <dbReference type="ARBA" id="ARBA00003818"/>
    </source>
</evidence>
<dbReference type="Pfam" id="PF13523">
    <property type="entry name" value="Acetyltransf_8"/>
    <property type="match status" value="1"/>
</dbReference>
<gene>
    <name evidence="7" type="ORF">M1L60_01015</name>
</gene>
<dbReference type="SUPFAM" id="SSF55729">
    <property type="entry name" value="Acyl-CoA N-acyltransferases (Nat)"/>
    <property type="match status" value="1"/>
</dbReference>
<dbReference type="RefSeq" id="WP_253235306.1">
    <property type="nucleotide sequence ID" value="NZ_JAMYJR010000001.1"/>
</dbReference>
<evidence type="ECO:0000256" key="4">
    <source>
        <dbReference type="ARBA" id="ARBA00023251"/>
    </source>
</evidence>
<feature type="domain" description="N-acetyltransferase" evidence="6">
    <location>
        <begin position="27"/>
        <end position="190"/>
    </location>
</feature>
<keyword evidence="8" id="KW-1185">Reference proteome</keyword>
<evidence type="ECO:0000313" key="8">
    <source>
        <dbReference type="Proteomes" id="UP001523369"/>
    </source>
</evidence>
<dbReference type="SMART" id="SM01006">
    <property type="entry name" value="AlcB"/>
    <property type="match status" value="1"/>
</dbReference>
<comment type="caution">
    <text evidence="7">The sequence shown here is derived from an EMBL/GenBank/DDBJ whole genome shotgun (WGS) entry which is preliminary data.</text>
</comment>
<dbReference type="InterPro" id="IPR016181">
    <property type="entry name" value="Acyl_CoA_acyltransferase"/>
</dbReference>
<evidence type="ECO:0000313" key="7">
    <source>
        <dbReference type="EMBL" id="MCO8269165.1"/>
    </source>
</evidence>
<accession>A0ABT1DED3</accession>
<dbReference type="Gene3D" id="3.40.630.30">
    <property type="match status" value="1"/>
</dbReference>
<organism evidence="7 8">
    <name type="scientific">Paractinoplanes aksuensis</name>
    <dbReference type="NCBI Taxonomy" id="2939490"/>
    <lineage>
        <taxon>Bacteria</taxon>
        <taxon>Bacillati</taxon>
        <taxon>Actinomycetota</taxon>
        <taxon>Actinomycetes</taxon>
        <taxon>Micromonosporales</taxon>
        <taxon>Micromonosporaceae</taxon>
        <taxon>Paractinoplanes</taxon>
    </lineage>
</organism>
<evidence type="ECO:0000256" key="2">
    <source>
        <dbReference type="ARBA" id="ARBA00005102"/>
    </source>
</evidence>
<dbReference type="Proteomes" id="UP001523369">
    <property type="component" value="Unassembled WGS sequence"/>
</dbReference>
<protein>
    <recommendedName>
        <fullName evidence="3">Lysine N-acyltransferase MbtK</fullName>
    </recommendedName>
    <alternativeName>
        <fullName evidence="5">Mycobactin synthase protein K</fullName>
    </alternativeName>
</protein>
<evidence type="ECO:0000256" key="5">
    <source>
        <dbReference type="ARBA" id="ARBA00031122"/>
    </source>
</evidence>
<evidence type="ECO:0000259" key="6">
    <source>
        <dbReference type="PROSITE" id="PS51186"/>
    </source>
</evidence>
<dbReference type="InterPro" id="IPR019432">
    <property type="entry name" value="Acyltransferase_MbtK/IucB-like"/>
</dbReference>
<keyword evidence="4" id="KW-0046">Antibiotic resistance</keyword>
<comment type="pathway">
    <text evidence="2">Siderophore biosynthesis; mycobactin biosynthesis.</text>
</comment>
<dbReference type="PANTHER" id="PTHR31438">
    <property type="entry name" value="LYSINE N-ACYLTRANSFERASE C17G9.06C-RELATED"/>
    <property type="match status" value="1"/>
</dbReference>
<dbReference type="InterPro" id="IPR000182">
    <property type="entry name" value="GNAT_dom"/>
</dbReference>
<comment type="function">
    <text evidence="1">Acyltransferase required for the direct transfer of medium- to long-chain fatty acyl moieties from a carrier protein (MbtL) on to the epsilon-amino group of lysine residue in the mycobactin core.</text>
</comment>
<sequence>MSAREVTAGPVASGPPPIPVLAAPWSVRVLTAGDDDARLVSRWMAEPHVDRFWEQAWPPEQWAEALAGQLAGQTSRPLLISYEGQPFAYVEIYRTPRDVVGLHYDTDPHDLGVHLAIGDRERTGRGLGRAMVRAIADGLARADPRSRHLLADPDERHEMARRMFVGSGFRLMGVSDLGHKRAALHVRDLATDTAPHDR</sequence>
<name>A0ABT1DED3_9ACTN</name>
<evidence type="ECO:0000256" key="3">
    <source>
        <dbReference type="ARBA" id="ARBA00020586"/>
    </source>
</evidence>
<dbReference type="PANTHER" id="PTHR31438:SF1">
    <property type="entry name" value="LYSINE N-ACYLTRANSFERASE C17G9.06C-RELATED"/>
    <property type="match status" value="1"/>
</dbReference>